<evidence type="ECO:0000256" key="8">
    <source>
        <dbReference type="ARBA" id="ARBA00022643"/>
    </source>
</evidence>
<dbReference type="InterPro" id="IPR011102">
    <property type="entry name" value="Sig_transdc_His_kinase_HWE"/>
</dbReference>
<keyword evidence="14" id="KW-0157">Chromophore</keyword>
<dbReference type="InterPro" id="IPR003018">
    <property type="entry name" value="GAF"/>
</dbReference>
<dbReference type="SUPFAM" id="SSF55781">
    <property type="entry name" value="GAF domain-like"/>
    <property type="match status" value="2"/>
</dbReference>
<evidence type="ECO:0000256" key="3">
    <source>
        <dbReference type="ARBA" id="ARBA00021740"/>
    </source>
</evidence>
<protein>
    <recommendedName>
        <fullName evidence="3">Blue-light-activated histidine kinase</fullName>
        <ecNumber evidence="2">2.7.13.3</ecNumber>
    </recommendedName>
</protein>
<feature type="domain" description="PAC" evidence="18">
    <location>
        <begin position="400"/>
        <end position="452"/>
    </location>
</feature>
<accession>A0ABQ4TTB5</accession>
<evidence type="ECO:0000259" key="17">
    <source>
        <dbReference type="PROSITE" id="PS50112"/>
    </source>
</evidence>
<keyword evidence="4" id="KW-0600">Photoreceptor protein</keyword>
<evidence type="ECO:0000256" key="14">
    <source>
        <dbReference type="ARBA" id="ARBA00022991"/>
    </source>
</evidence>
<evidence type="ECO:0000313" key="20">
    <source>
        <dbReference type="Proteomes" id="UP001055057"/>
    </source>
</evidence>
<sequence length="941" mass="101780">MDSRPLNIDGSQSGPPLRIAAVAGSENAVERSPSSVPGAGGRQAALARYGILDTEAEADFDAIVKVASEACGMPVSLISLLDSDRQWFKAETGFGRRETPLAESICAHAVTQGDVFVIPDTTADARTAGNPLVTGEPYVRFYAGVPLETAEGVALGTLCVLDTKPNRLTEAQAFILRTLARQVMTLLELRRSARDRSEVDRRNKAILESAIDYAIISMDLSGRVTSWNPGAERILGWNEPEIVGRHAHVFFTEEDTQAGLPEKEMGAALLHGRGTDERWHRRKDGTRFWANGEMMPLRDEAGKPEGFIKILRDRTEQRLAAQRQHDDAEFMRSVLSASADCIKVLDLDARLTFMSEGGMRVMEVDDFAAIEGCPWPDFWEGQGNADALAAVATAKAGGTGHFQGPAPTMAGTPRWWDVQVTPICDDEGRPARLLSVSRDITVQKSAEHLISASEARYRGMFTGMQEGFFTGELLRDAAGAATDFRFLETNPAFVAQSGLPADTAGRTMREAVPDIAQDLIDAYARVVDTGVPETFEIAVPSLDRTFEVRAHSEGAQRFAALFLDISRRKQGEARRAAMTELGDRLRDVADQTEIAAIAAEIMGRTLGLSHAGYGTVDAEREAIVIARDWTAPGYASIAGMHRFRDYGSFIEDLKAGETVVVGDVMRDPRTMHDPDAWTAIGAHALLDMPMLEHGRFVGMFYALKPVPHAWTDDEIAFLRSVTDRTRAAIARAEAEERQRVLNLELGHRMKNTLAMVQSIATQTMRNATDMETAKDVLAGRLIALGKSHDLLLGGAVGSTPLKTLIYSALQPHQDRPDRFAMRGPDVNVGAKAAMSLALILHELATNAAKYGALSTAGGRVSIAWEITECAADARMTLCWSETGGPAVAPPTRTGFGSRLIGRGLAGNFGGEVDLSYPVTGAICTIGAPLKGLQAEDAPAER</sequence>
<dbReference type="EMBL" id="BPRB01000010">
    <property type="protein sequence ID" value="GJE58134.1"/>
    <property type="molecule type" value="Genomic_DNA"/>
</dbReference>
<dbReference type="InterPro" id="IPR001610">
    <property type="entry name" value="PAC"/>
</dbReference>
<keyword evidence="5" id="KW-0597">Phosphoprotein</keyword>
<dbReference type="EC" id="2.7.13.3" evidence="2"/>
<keyword evidence="15" id="KW-0843">Virulence</keyword>
<reference evidence="19" key="1">
    <citation type="journal article" date="2021" name="Front. Microbiol.">
        <title>Comprehensive Comparative Genomics and Phenotyping of Methylobacterium Species.</title>
        <authorList>
            <person name="Alessa O."/>
            <person name="Ogura Y."/>
            <person name="Fujitani Y."/>
            <person name="Takami H."/>
            <person name="Hayashi T."/>
            <person name="Sahin N."/>
            <person name="Tani A."/>
        </authorList>
    </citation>
    <scope>NUCLEOTIDE SEQUENCE</scope>
    <source>
        <strain evidence="19">DSM 23632</strain>
    </source>
</reference>
<dbReference type="InterPro" id="IPR029016">
    <property type="entry name" value="GAF-like_dom_sf"/>
</dbReference>
<feature type="domain" description="PAC" evidence="18">
    <location>
        <begin position="273"/>
        <end position="326"/>
    </location>
</feature>
<comment type="caution">
    <text evidence="19">The sequence shown here is derived from an EMBL/GenBank/DDBJ whole genome shotgun (WGS) entry which is preliminary data.</text>
</comment>
<dbReference type="InterPro" id="IPR000700">
    <property type="entry name" value="PAS-assoc_C"/>
</dbReference>
<dbReference type="SMART" id="SM00091">
    <property type="entry name" value="PAS"/>
    <property type="match status" value="2"/>
</dbReference>
<comment type="catalytic activity">
    <reaction evidence="1">
        <text>ATP + protein L-histidine = ADP + protein N-phospho-L-histidine.</text>
        <dbReference type="EC" id="2.7.13.3"/>
    </reaction>
</comment>
<dbReference type="Pfam" id="PF01590">
    <property type="entry name" value="GAF"/>
    <property type="match status" value="2"/>
</dbReference>
<dbReference type="Pfam" id="PF00989">
    <property type="entry name" value="PAS"/>
    <property type="match status" value="1"/>
</dbReference>
<evidence type="ECO:0000256" key="10">
    <source>
        <dbReference type="ARBA" id="ARBA00022737"/>
    </source>
</evidence>
<dbReference type="InterPro" id="IPR000014">
    <property type="entry name" value="PAS"/>
</dbReference>
<keyword evidence="6" id="KW-0716">Sensory transduction</keyword>
<gene>
    <name evidence="19" type="ORF">MPOCJGCO_0212</name>
</gene>
<evidence type="ECO:0000256" key="5">
    <source>
        <dbReference type="ARBA" id="ARBA00022553"/>
    </source>
</evidence>
<evidence type="ECO:0000256" key="13">
    <source>
        <dbReference type="ARBA" id="ARBA00022840"/>
    </source>
</evidence>
<dbReference type="SMART" id="SM00911">
    <property type="entry name" value="HWE_HK"/>
    <property type="match status" value="1"/>
</dbReference>
<evidence type="ECO:0000313" key="19">
    <source>
        <dbReference type="EMBL" id="GJE58134.1"/>
    </source>
</evidence>
<evidence type="ECO:0000256" key="4">
    <source>
        <dbReference type="ARBA" id="ARBA00022543"/>
    </source>
</evidence>
<dbReference type="SMART" id="SM00086">
    <property type="entry name" value="PAC"/>
    <property type="match status" value="2"/>
</dbReference>
<dbReference type="PANTHER" id="PTHR41523">
    <property type="entry name" value="TWO-COMPONENT SYSTEM SENSOR PROTEIN"/>
    <property type="match status" value="1"/>
</dbReference>
<evidence type="ECO:0000256" key="7">
    <source>
        <dbReference type="ARBA" id="ARBA00022630"/>
    </source>
</evidence>
<dbReference type="Proteomes" id="UP001055057">
    <property type="component" value="Unassembled WGS sequence"/>
</dbReference>
<dbReference type="SUPFAM" id="SSF55785">
    <property type="entry name" value="PYP-like sensor domain (PAS domain)"/>
    <property type="match status" value="3"/>
</dbReference>
<dbReference type="InterPro" id="IPR036890">
    <property type="entry name" value="HATPase_C_sf"/>
</dbReference>
<evidence type="ECO:0000256" key="9">
    <source>
        <dbReference type="ARBA" id="ARBA00022679"/>
    </source>
</evidence>
<reference evidence="19" key="2">
    <citation type="submission" date="2021-08" db="EMBL/GenBank/DDBJ databases">
        <authorList>
            <person name="Tani A."/>
            <person name="Ola A."/>
            <person name="Ogura Y."/>
            <person name="Katsura K."/>
            <person name="Hayashi T."/>
        </authorList>
    </citation>
    <scope>NUCLEOTIDE SEQUENCE</scope>
    <source>
        <strain evidence="19">DSM 23632</strain>
    </source>
</reference>
<dbReference type="NCBIfam" id="TIGR00229">
    <property type="entry name" value="sensory_box"/>
    <property type="match status" value="1"/>
</dbReference>
<evidence type="ECO:0000256" key="2">
    <source>
        <dbReference type="ARBA" id="ARBA00012438"/>
    </source>
</evidence>
<dbReference type="InterPro" id="IPR013767">
    <property type="entry name" value="PAS_fold"/>
</dbReference>
<keyword evidence="20" id="KW-1185">Reference proteome</keyword>
<keyword evidence="9" id="KW-0808">Transferase</keyword>
<evidence type="ECO:0000256" key="6">
    <source>
        <dbReference type="ARBA" id="ARBA00022606"/>
    </source>
</evidence>
<proteinExistence type="predicted"/>
<dbReference type="Gene3D" id="3.30.450.20">
    <property type="entry name" value="PAS domain"/>
    <property type="match status" value="3"/>
</dbReference>
<dbReference type="Gene3D" id="3.30.565.10">
    <property type="entry name" value="Histidine kinase-like ATPase, C-terminal domain"/>
    <property type="match status" value="1"/>
</dbReference>
<keyword evidence="8" id="KW-0288">FMN</keyword>
<dbReference type="Pfam" id="PF08448">
    <property type="entry name" value="PAS_4"/>
    <property type="match status" value="2"/>
</dbReference>
<keyword evidence="16" id="KW-0675">Receptor</keyword>
<dbReference type="SMART" id="SM00065">
    <property type="entry name" value="GAF"/>
    <property type="match status" value="2"/>
</dbReference>
<keyword evidence="11" id="KW-0547">Nucleotide-binding</keyword>
<keyword evidence="10" id="KW-0677">Repeat</keyword>
<evidence type="ECO:0000259" key="18">
    <source>
        <dbReference type="PROSITE" id="PS50113"/>
    </source>
</evidence>
<dbReference type="PANTHER" id="PTHR41523:SF8">
    <property type="entry name" value="ETHYLENE RESPONSE SENSOR PROTEIN"/>
    <property type="match status" value="1"/>
</dbReference>
<organism evidence="19 20">
    <name type="scientific">Methylobacterium trifolii</name>
    <dbReference type="NCBI Taxonomy" id="1003092"/>
    <lineage>
        <taxon>Bacteria</taxon>
        <taxon>Pseudomonadati</taxon>
        <taxon>Pseudomonadota</taxon>
        <taxon>Alphaproteobacteria</taxon>
        <taxon>Hyphomicrobiales</taxon>
        <taxon>Methylobacteriaceae</taxon>
        <taxon>Methylobacterium</taxon>
    </lineage>
</organism>
<keyword evidence="13" id="KW-0067">ATP-binding</keyword>
<keyword evidence="12" id="KW-0418">Kinase</keyword>
<evidence type="ECO:0000256" key="12">
    <source>
        <dbReference type="ARBA" id="ARBA00022777"/>
    </source>
</evidence>
<dbReference type="CDD" id="cd00130">
    <property type="entry name" value="PAS"/>
    <property type="match status" value="1"/>
</dbReference>
<keyword evidence="7" id="KW-0285">Flavoprotein</keyword>
<dbReference type="InterPro" id="IPR035965">
    <property type="entry name" value="PAS-like_dom_sf"/>
</dbReference>
<dbReference type="PROSITE" id="PS50112">
    <property type="entry name" value="PAS"/>
    <property type="match status" value="1"/>
</dbReference>
<dbReference type="PROSITE" id="PS50113">
    <property type="entry name" value="PAC"/>
    <property type="match status" value="2"/>
</dbReference>
<evidence type="ECO:0000256" key="16">
    <source>
        <dbReference type="ARBA" id="ARBA00023170"/>
    </source>
</evidence>
<evidence type="ECO:0000256" key="15">
    <source>
        <dbReference type="ARBA" id="ARBA00023026"/>
    </source>
</evidence>
<feature type="domain" description="PAS" evidence="17">
    <location>
        <begin position="199"/>
        <end position="272"/>
    </location>
</feature>
<dbReference type="Pfam" id="PF07536">
    <property type="entry name" value="HWE_HK"/>
    <property type="match status" value="1"/>
</dbReference>
<dbReference type="InterPro" id="IPR013656">
    <property type="entry name" value="PAS_4"/>
</dbReference>
<evidence type="ECO:0000256" key="1">
    <source>
        <dbReference type="ARBA" id="ARBA00000085"/>
    </source>
</evidence>
<name>A0ABQ4TTB5_9HYPH</name>
<evidence type="ECO:0000256" key="11">
    <source>
        <dbReference type="ARBA" id="ARBA00022741"/>
    </source>
</evidence>
<dbReference type="Gene3D" id="3.30.450.40">
    <property type="match status" value="2"/>
</dbReference>